<evidence type="ECO:0000259" key="1">
    <source>
        <dbReference type="SMART" id="SM01111"/>
    </source>
</evidence>
<organism evidence="2 3">
    <name type="scientific">Aspergillus oryzae (strain ATCC 42149 / RIB 40)</name>
    <name type="common">Yellow koji mold</name>
    <dbReference type="NCBI Taxonomy" id="510516"/>
    <lineage>
        <taxon>Eukaryota</taxon>
        <taxon>Fungi</taxon>
        <taxon>Dikarya</taxon>
        <taxon>Ascomycota</taxon>
        <taxon>Pezizomycotina</taxon>
        <taxon>Eurotiomycetes</taxon>
        <taxon>Eurotiomycetidae</taxon>
        <taxon>Eurotiales</taxon>
        <taxon>Aspergillaceae</taxon>
        <taxon>Aspergillus</taxon>
        <taxon>Aspergillus subgen. Circumdati</taxon>
    </lineage>
</organism>
<dbReference type="RefSeq" id="XP_023091165.1">
    <property type="nucleotide sequence ID" value="XM_023235918.1"/>
</dbReference>
<sequence>MGSFHHTARNWRIKVDNGVTLFRVEVKDLHGNWVERTIRLDDHIGNTDDGSHKGCTGWFIWGGKNFTQSARDIRLEDTEWGPKLVAVMRSNDGGDRGLQGMLLGDKIENRNGELHFTGP</sequence>
<feature type="domain" description="Cyanovirin-N" evidence="1">
    <location>
        <begin position="3"/>
        <end position="116"/>
    </location>
</feature>
<dbReference type="Pfam" id="PF08881">
    <property type="entry name" value="CVNH"/>
    <property type="match status" value="1"/>
</dbReference>
<name>Q2UE39_ASPOR</name>
<dbReference type="InterPro" id="IPR036673">
    <property type="entry name" value="Cyanovirin-N_sf"/>
</dbReference>
<gene>
    <name evidence="2" type="ORF">AO090026000772</name>
</gene>
<dbReference type="KEGG" id="aor:AO090026000772"/>
<proteinExistence type="predicted"/>
<dbReference type="AlphaFoldDB" id="Q2UE39"/>
<dbReference type="SUPFAM" id="SSF51322">
    <property type="entry name" value="Cyanovirin-N"/>
    <property type="match status" value="1"/>
</dbReference>
<dbReference type="EMBL" id="AP007159">
    <property type="protein sequence ID" value="BAE60176.1"/>
    <property type="molecule type" value="Genomic_DNA"/>
</dbReference>
<dbReference type="PANTHER" id="PTHR42076:SF1">
    <property type="entry name" value="CYANOVIRIN-N DOMAIN-CONTAINING PROTEIN"/>
    <property type="match status" value="1"/>
</dbReference>
<dbReference type="Gene3D" id="2.30.60.10">
    <property type="entry name" value="Cyanovirin-N"/>
    <property type="match status" value="1"/>
</dbReference>
<dbReference type="PANTHER" id="PTHR42076">
    <property type="entry name" value="CYANOVIRIN-N HOMOLOG"/>
    <property type="match status" value="1"/>
</dbReference>
<evidence type="ECO:0000313" key="2">
    <source>
        <dbReference type="EMBL" id="BAE60176.1"/>
    </source>
</evidence>
<dbReference type="SMART" id="SM01111">
    <property type="entry name" value="CVNH"/>
    <property type="match status" value="1"/>
</dbReference>
<dbReference type="Proteomes" id="UP000006564">
    <property type="component" value="Chromosome 3"/>
</dbReference>
<evidence type="ECO:0000313" key="3">
    <source>
        <dbReference type="Proteomes" id="UP000006564"/>
    </source>
</evidence>
<dbReference type="EMBL" id="BA000051">
    <property type="protein sequence ID" value="BAE60176.1"/>
    <property type="molecule type" value="Genomic_DNA"/>
</dbReference>
<protein>
    <submittedName>
        <fullName evidence="2">DNA, SC026</fullName>
    </submittedName>
</protein>
<reference evidence="2 3" key="1">
    <citation type="journal article" date="2005" name="Nature">
        <title>Genome sequencing and analysis of Aspergillus oryzae.</title>
        <authorList>
            <person name="Machida M."/>
            <person name="Asai K."/>
            <person name="Sano M."/>
            <person name="Tanaka T."/>
            <person name="Kumagai T."/>
            <person name="Terai G."/>
            <person name="Kusumoto K."/>
            <person name="Arima T."/>
            <person name="Akita O."/>
            <person name="Kashiwagi Y."/>
            <person name="Abe K."/>
            <person name="Gomi K."/>
            <person name="Horiuchi H."/>
            <person name="Kitamoto K."/>
            <person name="Kobayashi T."/>
            <person name="Takeuchi M."/>
            <person name="Denning D.W."/>
            <person name="Galagan J.E."/>
            <person name="Nierman W.C."/>
            <person name="Yu J."/>
            <person name="Archer D.B."/>
            <person name="Bennett J.W."/>
            <person name="Bhatnagar D."/>
            <person name="Cleveland T.E."/>
            <person name="Fedorova N.D."/>
            <person name="Gotoh O."/>
            <person name="Horikawa H."/>
            <person name="Hosoyama A."/>
            <person name="Ichinomiya M."/>
            <person name="Igarashi R."/>
            <person name="Iwashita K."/>
            <person name="Juvvadi P.R."/>
            <person name="Kato M."/>
            <person name="Kato Y."/>
            <person name="Kin T."/>
            <person name="Kokubun A."/>
            <person name="Maeda H."/>
            <person name="Maeyama N."/>
            <person name="Maruyama J."/>
            <person name="Nagasaki H."/>
            <person name="Nakajima T."/>
            <person name="Oda K."/>
            <person name="Okada K."/>
            <person name="Paulsen I."/>
            <person name="Sakamoto K."/>
            <person name="Sawano T."/>
            <person name="Takahashi M."/>
            <person name="Takase K."/>
            <person name="Terabayashi Y."/>
            <person name="Wortman J."/>
            <person name="Yamada O."/>
            <person name="Yamagata Y."/>
            <person name="Anazawa H."/>
            <person name="Hata Y."/>
            <person name="Koide Y."/>
            <person name="Komori T."/>
            <person name="Koyama Y."/>
            <person name="Minetoki T."/>
            <person name="Suharnan S."/>
            <person name="Tanaka A."/>
            <person name="Isono K."/>
            <person name="Kuhara S."/>
            <person name="Ogasawara N."/>
            <person name="Kikuchi H."/>
        </authorList>
    </citation>
    <scope>NUCLEOTIDE SEQUENCE [LARGE SCALE GENOMIC DNA]</scope>
    <source>
        <strain evidence="3">ATCC 42149 / RIB 40</strain>
    </source>
</reference>
<dbReference type="InterPro" id="IPR011058">
    <property type="entry name" value="Cyanovirin-N"/>
</dbReference>
<accession>Q2UE39</accession>
<dbReference type="HOGENOM" id="CLU_144945_0_1_1"/>
<dbReference type="GeneID" id="5994206"/>
<keyword evidence="3" id="KW-1185">Reference proteome</keyword>